<keyword evidence="3" id="KW-1185">Reference proteome</keyword>
<evidence type="ECO:0000313" key="2">
    <source>
        <dbReference type="EMBL" id="CAD7627862.1"/>
    </source>
</evidence>
<dbReference type="AlphaFoldDB" id="A0A7R9KTS4"/>
<dbReference type="Proteomes" id="UP000759131">
    <property type="component" value="Unassembled WGS sequence"/>
</dbReference>
<dbReference type="OrthoDB" id="10424973at2759"/>
<feature type="transmembrane region" description="Helical" evidence="1">
    <location>
        <begin position="6"/>
        <end position="24"/>
    </location>
</feature>
<gene>
    <name evidence="2" type="ORF">OSB1V03_LOCUS8287</name>
</gene>
<proteinExistence type="predicted"/>
<name>A0A7R9KTS4_9ACAR</name>
<protein>
    <submittedName>
        <fullName evidence="2">Uncharacterized protein</fullName>
    </submittedName>
</protein>
<keyword evidence="1" id="KW-0472">Membrane</keyword>
<keyword evidence="1" id="KW-1133">Transmembrane helix</keyword>
<evidence type="ECO:0000313" key="3">
    <source>
        <dbReference type="Proteomes" id="UP000759131"/>
    </source>
</evidence>
<dbReference type="EMBL" id="CAJPIZ010005121">
    <property type="protein sequence ID" value="CAG2108292.1"/>
    <property type="molecule type" value="Genomic_DNA"/>
</dbReference>
<evidence type="ECO:0000256" key="1">
    <source>
        <dbReference type="SAM" id="Phobius"/>
    </source>
</evidence>
<sequence>MRGYPGNYFLIGVNLIIISLLMDINVEEVNAFFMGIGFMRMRRPVRVVVIRRGNGGTVNYPPGYKEAILTIAAFCIKQDKCVSDATQGNLYKCFNGTDGKQAAFVNKFEGCVTAKTEGCNKQSINALTTCVGKMGQNKANGVKVPKANSECMRSVLTVKNLECLRSRYKSLDKLFPLNAKPNNG</sequence>
<organism evidence="2">
    <name type="scientific">Medioppia subpectinata</name>
    <dbReference type="NCBI Taxonomy" id="1979941"/>
    <lineage>
        <taxon>Eukaryota</taxon>
        <taxon>Metazoa</taxon>
        <taxon>Ecdysozoa</taxon>
        <taxon>Arthropoda</taxon>
        <taxon>Chelicerata</taxon>
        <taxon>Arachnida</taxon>
        <taxon>Acari</taxon>
        <taxon>Acariformes</taxon>
        <taxon>Sarcoptiformes</taxon>
        <taxon>Oribatida</taxon>
        <taxon>Brachypylina</taxon>
        <taxon>Oppioidea</taxon>
        <taxon>Oppiidae</taxon>
        <taxon>Medioppia</taxon>
    </lineage>
</organism>
<feature type="non-terminal residue" evidence="2">
    <location>
        <position position="1"/>
    </location>
</feature>
<dbReference type="EMBL" id="OC859696">
    <property type="protein sequence ID" value="CAD7627862.1"/>
    <property type="molecule type" value="Genomic_DNA"/>
</dbReference>
<reference evidence="2" key="1">
    <citation type="submission" date="2020-11" db="EMBL/GenBank/DDBJ databases">
        <authorList>
            <person name="Tran Van P."/>
        </authorList>
    </citation>
    <scope>NUCLEOTIDE SEQUENCE</scope>
</reference>
<accession>A0A7R9KTS4</accession>
<keyword evidence="1" id="KW-0812">Transmembrane</keyword>